<dbReference type="GeneID" id="97330368"/>
<evidence type="ECO:0000313" key="10">
    <source>
        <dbReference type="Proteomes" id="UP000292665"/>
    </source>
</evidence>
<comment type="similarity">
    <text evidence="1">Belongs to the sigma-70 factor family. ECF subfamily.</text>
</comment>
<dbReference type="NCBIfam" id="TIGR02937">
    <property type="entry name" value="sigma70-ECF"/>
    <property type="match status" value="1"/>
</dbReference>
<dbReference type="InterPro" id="IPR013325">
    <property type="entry name" value="RNA_pol_sigma_r2"/>
</dbReference>
<evidence type="ECO:0000256" key="4">
    <source>
        <dbReference type="ARBA" id="ARBA00023163"/>
    </source>
</evidence>
<feature type="domain" description="RNA polymerase sigma-70 region 2" evidence="5">
    <location>
        <begin position="27"/>
        <end position="93"/>
    </location>
</feature>
<name>A0A174DVM3_9FIRM</name>
<feature type="domain" description="RNA polymerase sigma factor 70 region 4 type 2" evidence="6">
    <location>
        <begin position="120"/>
        <end position="169"/>
    </location>
</feature>
<dbReference type="InterPro" id="IPR014284">
    <property type="entry name" value="RNA_pol_sigma-70_dom"/>
</dbReference>
<dbReference type="InterPro" id="IPR039425">
    <property type="entry name" value="RNA_pol_sigma-70-like"/>
</dbReference>
<dbReference type="GO" id="GO:0003677">
    <property type="term" value="F:DNA binding"/>
    <property type="evidence" value="ECO:0007669"/>
    <property type="project" value="InterPro"/>
</dbReference>
<dbReference type="InterPro" id="IPR036388">
    <property type="entry name" value="WH-like_DNA-bd_sf"/>
</dbReference>
<dbReference type="GO" id="GO:0006352">
    <property type="term" value="P:DNA-templated transcription initiation"/>
    <property type="evidence" value="ECO:0007669"/>
    <property type="project" value="InterPro"/>
</dbReference>
<reference evidence="8 10" key="2">
    <citation type="journal article" date="2019" name="Science, e1252229">
        <title>Invertible promoters mediate bacterial phase variation, antibiotic resistance, and host adaptation in the gut.</title>
        <authorList>
            <person name="Jiang X."/>
            <person name="Hall A.B."/>
            <person name="Arthur T.D."/>
            <person name="Plichta D.R."/>
            <person name="Covington C.T."/>
            <person name="Poyet M."/>
            <person name="Crothers J."/>
            <person name="Moses P.L."/>
            <person name="Tolonen A.C."/>
            <person name="Vlamakis H."/>
            <person name="Alm E.J."/>
            <person name="Xavier R.J."/>
        </authorList>
    </citation>
    <scope>NUCLEOTIDE SEQUENCE [LARGE SCALE GENOMIC DNA]</scope>
    <source>
        <strain evidence="8">Aa_0143</strain>
        <strain evidence="10">aa_0143</strain>
    </source>
</reference>
<protein>
    <submittedName>
        <fullName evidence="7 8">RNA polymerase sigma factor</fullName>
    </submittedName>
</protein>
<dbReference type="EMBL" id="CYZO01000030">
    <property type="protein sequence ID" value="CUO29632.1"/>
    <property type="molecule type" value="Genomic_DNA"/>
</dbReference>
<reference evidence="7 9" key="1">
    <citation type="submission" date="2015-09" db="EMBL/GenBank/DDBJ databases">
        <authorList>
            <consortium name="Pathogen Informatics"/>
        </authorList>
    </citation>
    <scope>NUCLEOTIDE SEQUENCE [LARGE SCALE GENOMIC DNA]</scope>
    <source>
        <strain evidence="7 9">2789STDY5834841</strain>
    </source>
</reference>
<evidence type="ECO:0000256" key="1">
    <source>
        <dbReference type="ARBA" id="ARBA00010641"/>
    </source>
</evidence>
<dbReference type="PANTHER" id="PTHR43133:SF51">
    <property type="entry name" value="RNA POLYMERASE SIGMA FACTOR"/>
    <property type="match status" value="1"/>
</dbReference>
<evidence type="ECO:0000313" key="8">
    <source>
        <dbReference type="EMBL" id="RYS78284.1"/>
    </source>
</evidence>
<dbReference type="Proteomes" id="UP000095787">
    <property type="component" value="Unassembled WGS sequence"/>
</dbReference>
<dbReference type="GO" id="GO:0016987">
    <property type="term" value="F:sigma factor activity"/>
    <property type="evidence" value="ECO:0007669"/>
    <property type="project" value="UniProtKB-KW"/>
</dbReference>
<dbReference type="InterPro" id="IPR007627">
    <property type="entry name" value="RNA_pol_sigma70_r2"/>
</dbReference>
<dbReference type="PANTHER" id="PTHR43133">
    <property type="entry name" value="RNA POLYMERASE ECF-TYPE SIGMA FACTO"/>
    <property type="match status" value="1"/>
</dbReference>
<organism evidence="7 9">
    <name type="scientific">[Ruminococcus] torques</name>
    <dbReference type="NCBI Taxonomy" id="33039"/>
    <lineage>
        <taxon>Bacteria</taxon>
        <taxon>Bacillati</taxon>
        <taxon>Bacillota</taxon>
        <taxon>Clostridia</taxon>
        <taxon>Lachnospirales</taxon>
        <taxon>Lachnospiraceae</taxon>
        <taxon>Mediterraneibacter</taxon>
    </lineage>
</organism>
<evidence type="ECO:0000256" key="2">
    <source>
        <dbReference type="ARBA" id="ARBA00023015"/>
    </source>
</evidence>
<dbReference type="Proteomes" id="UP000292665">
    <property type="component" value="Unassembled WGS sequence"/>
</dbReference>
<accession>A0A174DVM3</accession>
<gene>
    <name evidence="7" type="primary">sigV</name>
    <name evidence="8" type="ORF">EAI93_11350</name>
    <name evidence="7" type="ORF">ERS852456_02151</name>
</gene>
<dbReference type="SUPFAM" id="SSF88946">
    <property type="entry name" value="Sigma2 domain of RNA polymerase sigma factors"/>
    <property type="match status" value="1"/>
</dbReference>
<dbReference type="RefSeq" id="WP_009243552.1">
    <property type="nucleotide sequence ID" value="NZ_CATVPX010000030.1"/>
</dbReference>
<proteinExistence type="inferred from homology"/>
<evidence type="ECO:0000259" key="6">
    <source>
        <dbReference type="Pfam" id="PF08281"/>
    </source>
</evidence>
<dbReference type="AlphaFoldDB" id="A0A174DVM3"/>
<dbReference type="InterPro" id="IPR013324">
    <property type="entry name" value="RNA_pol_sigma_r3/r4-like"/>
</dbReference>
<evidence type="ECO:0000313" key="7">
    <source>
        <dbReference type="EMBL" id="CUO29632.1"/>
    </source>
</evidence>
<dbReference type="SUPFAM" id="SSF88659">
    <property type="entry name" value="Sigma3 and sigma4 domains of RNA polymerase sigma factors"/>
    <property type="match status" value="1"/>
</dbReference>
<dbReference type="Pfam" id="PF04542">
    <property type="entry name" value="Sigma70_r2"/>
    <property type="match status" value="1"/>
</dbReference>
<evidence type="ECO:0000259" key="5">
    <source>
        <dbReference type="Pfam" id="PF04542"/>
    </source>
</evidence>
<dbReference type="InterPro" id="IPR013249">
    <property type="entry name" value="RNA_pol_sigma70_r4_t2"/>
</dbReference>
<dbReference type="EMBL" id="RCYR01000026">
    <property type="protein sequence ID" value="RYS78284.1"/>
    <property type="molecule type" value="Genomic_DNA"/>
</dbReference>
<dbReference type="CDD" id="cd06171">
    <property type="entry name" value="Sigma70_r4"/>
    <property type="match status" value="1"/>
</dbReference>
<evidence type="ECO:0000313" key="9">
    <source>
        <dbReference type="Proteomes" id="UP000095787"/>
    </source>
</evidence>
<dbReference type="Gene3D" id="1.10.1740.10">
    <property type="match status" value="1"/>
</dbReference>
<evidence type="ECO:0000256" key="3">
    <source>
        <dbReference type="ARBA" id="ARBA00023082"/>
    </source>
</evidence>
<sequence length="175" mass="19926">MSAGIVDIQRQLIKKAKLGDTKAFSQLYAEIYKDLYRFALYMTKHTQDAEDAVSEAVISAYENISGLKKENSFKSWMFTILNNECKKILRKNGNTSNQVSEEDAKNLGAEEIDFAQRHDVKKAFESLEEEEQTIVAFSVFGGYRSEEIAEMLGKNPGTVRSRKSRAFGKMREMLD</sequence>
<dbReference type="Gene3D" id="1.10.10.10">
    <property type="entry name" value="Winged helix-like DNA-binding domain superfamily/Winged helix DNA-binding domain"/>
    <property type="match status" value="1"/>
</dbReference>
<keyword evidence="4" id="KW-0804">Transcription</keyword>
<keyword evidence="2" id="KW-0805">Transcription regulation</keyword>
<keyword evidence="3" id="KW-0731">Sigma factor</keyword>
<dbReference type="Pfam" id="PF08281">
    <property type="entry name" value="Sigma70_r4_2"/>
    <property type="match status" value="1"/>
</dbReference>